<dbReference type="InterPro" id="IPR031165">
    <property type="entry name" value="GNAT_YJDJ"/>
</dbReference>
<dbReference type="InterPro" id="IPR045057">
    <property type="entry name" value="Gcn5-rel_NAT"/>
</dbReference>
<dbReference type="OrthoDB" id="9813275at2"/>
<dbReference type="AlphaFoldDB" id="A0A0C2K2S6"/>
<dbReference type="InterPro" id="IPR016181">
    <property type="entry name" value="Acyl_CoA_acyltransferase"/>
</dbReference>
<dbReference type="PROSITE" id="PS51729">
    <property type="entry name" value="GNAT_YJDJ"/>
    <property type="match status" value="1"/>
</dbReference>
<gene>
    <name evidence="2" type="ORF">OJ16_15790</name>
</gene>
<evidence type="ECO:0000313" key="3">
    <source>
        <dbReference type="Proteomes" id="UP000031672"/>
    </source>
</evidence>
<dbReference type="SUPFAM" id="SSF55729">
    <property type="entry name" value="Acyl-CoA N-acyltransferases (Nat)"/>
    <property type="match status" value="1"/>
</dbReference>
<dbReference type="STRING" id="1461322.OJ16_15790"/>
<keyword evidence="3" id="KW-1185">Reference proteome</keyword>
<protein>
    <recommendedName>
        <fullName evidence="1">N-acetyltransferase domain-containing protein</fullName>
    </recommendedName>
</protein>
<feature type="domain" description="N-acetyltransferase" evidence="1">
    <location>
        <begin position="5"/>
        <end position="91"/>
    </location>
</feature>
<accession>A0A0C2NPT8</accession>
<proteinExistence type="predicted"/>
<evidence type="ECO:0000313" key="2">
    <source>
        <dbReference type="EMBL" id="KII76268.1"/>
    </source>
</evidence>
<dbReference type="PANTHER" id="PTHR31435:SF9">
    <property type="entry name" value="PROTEIN NATD1"/>
    <property type="match status" value="1"/>
</dbReference>
<name>A0A0C2K2S6_9VIBR</name>
<dbReference type="PANTHER" id="PTHR31435">
    <property type="entry name" value="PROTEIN NATD1"/>
    <property type="match status" value="1"/>
</dbReference>
<comment type="caution">
    <text evidence="2">The sequence shown here is derived from an EMBL/GenBank/DDBJ whole genome shotgun (WGS) entry which is preliminary data.</text>
</comment>
<dbReference type="Gene3D" id="3.40.630.30">
    <property type="match status" value="1"/>
</dbReference>
<dbReference type="Proteomes" id="UP000031672">
    <property type="component" value="Unassembled WGS sequence"/>
</dbReference>
<reference evidence="2 3" key="1">
    <citation type="submission" date="2014-11" db="EMBL/GenBank/DDBJ databases">
        <title>Draft Genome Sequence of Vibrio piscirenalis strains CECT 8603T and CECT 8604, two marine Gammaproteobacterium isolated from cultured gilthead sea bream (Sparus aurata).</title>
        <authorList>
            <person name="Arahal D.R."/>
            <person name="Rodrigo-Torres L."/>
            <person name="Lucena T."/>
            <person name="Pujalte M.J."/>
        </authorList>
    </citation>
    <scope>NUCLEOTIDE SEQUENCE [LARGE SCALE GENOMIC DNA]</scope>
    <source>
        <strain evidence="2 3">DCR 1-4-2</strain>
    </source>
</reference>
<sequence length="91" mass="10554">MHEVTLDQAQQQFSVQLEENKFAIAKFRYENGVYIITSTQVPAALQGRGFGQVLMEAVLNEINKRDAKIGSECSFVTRYLERNEQWHYLQV</sequence>
<organism evidence="2 3">
    <name type="scientific">Vibrio renipiscarius</name>
    <dbReference type="NCBI Taxonomy" id="1461322"/>
    <lineage>
        <taxon>Bacteria</taxon>
        <taxon>Pseudomonadati</taxon>
        <taxon>Pseudomonadota</taxon>
        <taxon>Gammaproteobacteria</taxon>
        <taxon>Vibrionales</taxon>
        <taxon>Vibrionaceae</taxon>
        <taxon>Vibrio</taxon>
    </lineage>
</organism>
<dbReference type="Pfam" id="PF14542">
    <property type="entry name" value="Acetyltransf_CG"/>
    <property type="match status" value="1"/>
</dbReference>
<dbReference type="RefSeq" id="WP_040992206.1">
    <property type="nucleotide sequence ID" value="NZ_JTKH01000024.1"/>
</dbReference>
<accession>A0A0C2K2S6</accession>
<dbReference type="EMBL" id="JTKH01000024">
    <property type="protein sequence ID" value="KII76268.1"/>
    <property type="molecule type" value="Genomic_DNA"/>
</dbReference>
<evidence type="ECO:0000259" key="1">
    <source>
        <dbReference type="PROSITE" id="PS51729"/>
    </source>
</evidence>